<comment type="caution">
    <text evidence="1">The sequence shown here is derived from an EMBL/GenBank/DDBJ whole genome shotgun (WGS) entry which is preliminary data.</text>
</comment>
<evidence type="ECO:0000313" key="1">
    <source>
        <dbReference type="EMBL" id="KAI7961537.1"/>
    </source>
</evidence>
<reference evidence="2" key="1">
    <citation type="journal article" date="2018" name="BMC Genomics">
        <title>Genomic insights into host adaptation between the wheat stripe rust pathogen (Puccinia striiformis f. sp. tritici) and the barley stripe rust pathogen (Puccinia striiformis f. sp. hordei).</title>
        <authorList>
            <person name="Xia C."/>
            <person name="Wang M."/>
            <person name="Yin C."/>
            <person name="Cornejo O.E."/>
            <person name="Hulbert S.H."/>
            <person name="Chen X."/>
        </authorList>
    </citation>
    <scope>NUCLEOTIDE SEQUENCE [LARGE SCALE GENOMIC DNA]</scope>
    <source>
        <strain evidence="2">93-210</strain>
    </source>
</reference>
<sequence length="226" mass="25800">MTDDELSFFQPKLIRISAKQKNHLTDQGVRINSSVLQQDYQSSERSCVDVCSAQVTNNNAEQPVDKQHVRSQEITQLKTVKETGPKSPTIAATPLNSSFDPINCFDRYYPGLNDQTHSFLKGLSAPDSALMASTTIETNKFYQEHYKAFLAFETQLIRDLFVSEISLFLTKDEFTERIEEVMSKNKTYQEIQSTVLQLRIKRHYYDGIVKSMENPITPSSLSRPAM</sequence>
<protein>
    <submittedName>
        <fullName evidence="1">Uncharacterized protein</fullName>
    </submittedName>
</protein>
<keyword evidence="2" id="KW-1185">Reference proteome</keyword>
<reference evidence="2" key="2">
    <citation type="journal article" date="2018" name="Mol. Plant Microbe Interact.">
        <title>Genome sequence resources for the wheat stripe rust pathogen (Puccinia striiformis f. sp. tritici) and the barley stripe rust pathogen (Puccinia striiformis f. sp. hordei).</title>
        <authorList>
            <person name="Xia C."/>
            <person name="Wang M."/>
            <person name="Yin C."/>
            <person name="Cornejo O.E."/>
            <person name="Hulbert S.H."/>
            <person name="Chen X."/>
        </authorList>
    </citation>
    <scope>NUCLEOTIDE SEQUENCE [LARGE SCALE GENOMIC DNA]</scope>
    <source>
        <strain evidence="2">93-210</strain>
    </source>
</reference>
<gene>
    <name evidence="1" type="ORF">MJO28_002026</name>
</gene>
<organism evidence="1 2">
    <name type="scientific">Puccinia striiformis f. sp. tritici</name>
    <dbReference type="NCBI Taxonomy" id="168172"/>
    <lineage>
        <taxon>Eukaryota</taxon>
        <taxon>Fungi</taxon>
        <taxon>Dikarya</taxon>
        <taxon>Basidiomycota</taxon>
        <taxon>Pucciniomycotina</taxon>
        <taxon>Pucciniomycetes</taxon>
        <taxon>Pucciniales</taxon>
        <taxon>Pucciniaceae</taxon>
        <taxon>Puccinia</taxon>
    </lineage>
</organism>
<name>A0ACC0EVM1_9BASI</name>
<dbReference type="EMBL" id="CM045866">
    <property type="protein sequence ID" value="KAI7961537.1"/>
    <property type="molecule type" value="Genomic_DNA"/>
</dbReference>
<evidence type="ECO:0000313" key="2">
    <source>
        <dbReference type="Proteomes" id="UP001060170"/>
    </source>
</evidence>
<dbReference type="Proteomes" id="UP001060170">
    <property type="component" value="Chromosome 2"/>
</dbReference>
<proteinExistence type="predicted"/>
<reference evidence="1 2" key="3">
    <citation type="journal article" date="2022" name="Microbiol. Spectr.">
        <title>Folding features and dynamics of 3D genome architecture in plant fungal pathogens.</title>
        <authorList>
            <person name="Xia C."/>
        </authorList>
    </citation>
    <scope>NUCLEOTIDE SEQUENCE [LARGE SCALE GENOMIC DNA]</scope>
    <source>
        <strain evidence="1 2">93-210</strain>
    </source>
</reference>
<accession>A0ACC0EVM1</accession>